<reference evidence="2 3" key="1">
    <citation type="submission" date="2020-08" db="EMBL/GenBank/DDBJ databases">
        <title>Genomic Encyclopedia of Type Strains, Phase IV (KMG-IV): sequencing the most valuable type-strain genomes for metagenomic binning, comparative biology and taxonomic classification.</title>
        <authorList>
            <person name="Goeker M."/>
        </authorList>
    </citation>
    <scope>NUCLEOTIDE SEQUENCE [LARGE SCALE GENOMIC DNA]</scope>
    <source>
        <strain evidence="2 3">DSM 27568</strain>
    </source>
</reference>
<keyword evidence="3" id="KW-1185">Reference proteome</keyword>
<dbReference type="RefSeq" id="WP_058735590.1">
    <property type="nucleotide sequence ID" value="NZ_JACIDY010000001.1"/>
</dbReference>
<dbReference type="Proteomes" id="UP000561459">
    <property type="component" value="Unassembled WGS sequence"/>
</dbReference>
<feature type="region of interest" description="Disordered" evidence="1">
    <location>
        <begin position="44"/>
        <end position="77"/>
    </location>
</feature>
<evidence type="ECO:0000313" key="3">
    <source>
        <dbReference type="Proteomes" id="UP000561459"/>
    </source>
</evidence>
<comment type="caution">
    <text evidence="2">The sequence shown here is derived from an EMBL/GenBank/DDBJ whole genome shotgun (WGS) entry which is preliminary data.</text>
</comment>
<evidence type="ECO:0000256" key="1">
    <source>
        <dbReference type="SAM" id="MobiDB-lite"/>
    </source>
</evidence>
<protein>
    <submittedName>
        <fullName evidence="2">Uncharacterized protein</fullName>
    </submittedName>
</protein>
<dbReference type="AlphaFoldDB" id="A0A7W6FX01"/>
<name>A0A7W6FX01_9SPHN</name>
<sequence length="77" mass="8240">MGLIRLAVAGAAGYALYKYATRDEGQATLAGSTSGNRSFQRVRDAGTAEMSNAPRTWNRVDEASDESFPASDPPSHY</sequence>
<gene>
    <name evidence="2" type="ORF">GGR39_000478</name>
</gene>
<organism evidence="2 3">
    <name type="scientific">Novosphingobium fluoreni</name>
    <dbReference type="NCBI Taxonomy" id="1391222"/>
    <lineage>
        <taxon>Bacteria</taxon>
        <taxon>Pseudomonadati</taxon>
        <taxon>Pseudomonadota</taxon>
        <taxon>Alphaproteobacteria</taxon>
        <taxon>Sphingomonadales</taxon>
        <taxon>Sphingomonadaceae</taxon>
        <taxon>Novosphingobium</taxon>
    </lineage>
</organism>
<accession>A0A7W6FX01</accession>
<proteinExistence type="predicted"/>
<evidence type="ECO:0000313" key="2">
    <source>
        <dbReference type="EMBL" id="MBB3938849.1"/>
    </source>
</evidence>
<dbReference type="EMBL" id="JACIDY010000001">
    <property type="protein sequence ID" value="MBB3938849.1"/>
    <property type="molecule type" value="Genomic_DNA"/>
</dbReference>